<comment type="similarity">
    <text evidence="1">Belongs to the VPS18 family.</text>
</comment>
<dbReference type="Pfam" id="PF26148">
    <property type="entry name" value="VPS18_RING_C"/>
    <property type="match status" value="1"/>
</dbReference>
<dbReference type="PANTHER" id="PTHR23323">
    <property type="entry name" value="VACUOLAR PROTEIN SORTING-ASSOCIATED PROTEIN"/>
    <property type="match status" value="1"/>
</dbReference>
<keyword evidence="3" id="KW-0863">Zinc-finger</keyword>
<dbReference type="PANTHER" id="PTHR23323:SF26">
    <property type="entry name" value="VACUOLAR PROTEIN SORTING-ASSOCIATED PROTEIN 18 HOMOLOG"/>
    <property type="match status" value="1"/>
</dbReference>
<evidence type="ECO:0000313" key="12">
    <source>
        <dbReference type="EMBL" id="CCG83079.1"/>
    </source>
</evidence>
<evidence type="ECO:0000256" key="8">
    <source>
        <dbReference type="SAM" id="Coils"/>
    </source>
</evidence>
<evidence type="ECO:0000256" key="5">
    <source>
        <dbReference type="ARBA" id="ARBA00023136"/>
    </source>
</evidence>
<evidence type="ECO:0000256" key="6">
    <source>
        <dbReference type="ARBA" id="ARBA00029433"/>
    </source>
</evidence>
<feature type="coiled-coil region" evidence="8">
    <location>
        <begin position="786"/>
        <end position="827"/>
    </location>
</feature>
<dbReference type="Pfam" id="PF05131">
    <property type="entry name" value="Pep3_Vps18"/>
    <property type="match status" value="1"/>
</dbReference>
<comment type="caution">
    <text evidence="12">The sequence shown here is derived from an EMBL/GenBank/DDBJ whole genome shotgun (WGS) entry which is preliminary data.</text>
</comment>
<evidence type="ECO:0000259" key="11">
    <source>
        <dbReference type="Pfam" id="PF26148"/>
    </source>
</evidence>
<reference evidence="12 13" key="1">
    <citation type="journal article" date="2013" name="MBio">
        <title>Genome sequencing of the plant pathogen Taphrina deformans, the causal agent of peach leaf curl.</title>
        <authorList>
            <person name="Cisse O.H."/>
            <person name="Almeida J.M.G.C.F."/>
            <person name="Fonseca A."/>
            <person name="Kumar A.A."/>
            <person name="Salojaervi J."/>
            <person name="Overmyer K."/>
            <person name="Hauser P.M."/>
            <person name="Pagni M."/>
        </authorList>
    </citation>
    <scope>NUCLEOTIDE SEQUENCE [LARGE SCALE GENOMIC DNA]</scope>
    <source>
        <strain evidence="13">PYCC 5710 / ATCC 11124 / CBS 356.35 / IMI 108563 / JCM 9778 / NBRC 8474</strain>
    </source>
</reference>
<proteinExistence type="inferred from homology"/>
<sequence length="969" mass="109201">MSLLDDYVNGSQSKPKANGLHNAPDNSGLAMFKVDQVTLPGSLDIVSAAVQNNVLYIAVVKRKLLRIDLASPAEIQDFEIPKSKGNEGDEIRKIFLDITGQHLVVSATKGENWYIHSKLSKPAKLKLRGLVECVAWNTNGTSFATKEVLFGLVGGTVVETWLEPTEGFNKTVERYTKQVYTTSSNESVTGIQSYTGTTARDRHILLATHRSLRHFSGVMNASTGENPSMTSIFSATSSEQSFQESKLQAPLDMVRDNSVISASHYAWLSSSGIFHGPAPISPPGDSSFQDANLVALSYANDDNELRSQDLKLSAFHIITIQNECLSAFNRFDGSLVFRDQLATRDNVIALMADTKEDTYWMYTRTELYEIVITDESQNMWAIFLKQKDYDAALKYTNKPAHTDLIYGAQAQSLMDKQLYVEAAEIFGRTTLPLEQVALRFLDLNERDALRTYLVKKLEGQKKSAEMQRTTLATWVLELFMSRLSTLDDMHNNLRDPEQGALDRRTIKAEYSIFISKHKADLDKDATYALINSHGRSEELLVYANAINDYEYIVHHHIHQDNFSAALDLLVQHPSIELTYATSTILLPEIPNETVEMWMRMTQLDAALLLPAILMYNDRKVVPIHENQAIRYLNFAIKHQSNTDPAVHNALIGIYARDCAGQENSLLEFLEAQTTRPYYDLDFALRQCKQYDRVMSCVHIYSSMGLYDQAVQWALQHDNIELASTVADRVEDNPALRKKLWLMIAKKTIEQDDGTKAAIELTKKSDVLRIEDLVPHLGEFTVIDDFKDEICEALENYTTNIEALRQEMDDSSKTADDIEKNIQDLRKRFAVIHVGEQCYSCSLPLMDQQFYVFPCQHTFHSQCLKLTTLKEAAPHIKRRVAQLQGQLDEANAALNRGSNGDSISKNKENDGETGAKDILRRKAQKLAEELDSIIAEECLLCGHIMIRSISSGFLPEDDKKEIAAADSWKL</sequence>
<evidence type="ECO:0000313" key="13">
    <source>
        <dbReference type="Proteomes" id="UP000013776"/>
    </source>
</evidence>
<dbReference type="GO" id="GO:0008270">
    <property type="term" value="F:zinc ion binding"/>
    <property type="evidence" value="ECO:0007669"/>
    <property type="project" value="UniProtKB-KW"/>
</dbReference>
<evidence type="ECO:0000259" key="10">
    <source>
        <dbReference type="Pfam" id="PF05131"/>
    </source>
</evidence>
<keyword evidence="2" id="KW-0479">Metal-binding</keyword>
<evidence type="ECO:0000256" key="1">
    <source>
        <dbReference type="ARBA" id="ARBA00010454"/>
    </source>
</evidence>
<dbReference type="VEuPathDB" id="FungiDB:TAPDE_003206"/>
<feature type="compositionally biased region" description="Basic and acidic residues" evidence="9">
    <location>
        <begin position="903"/>
        <end position="915"/>
    </location>
</feature>
<evidence type="ECO:0000256" key="4">
    <source>
        <dbReference type="ARBA" id="ARBA00022833"/>
    </source>
</evidence>
<keyword evidence="5" id="KW-0472">Membrane</keyword>
<evidence type="ECO:0000256" key="3">
    <source>
        <dbReference type="ARBA" id="ARBA00022771"/>
    </source>
</evidence>
<keyword evidence="8" id="KW-0175">Coiled coil</keyword>
<feature type="domain" description="Pep3/Vps18 RING C-terminal" evidence="11">
    <location>
        <begin position="833"/>
        <end position="888"/>
    </location>
</feature>
<evidence type="ECO:0000256" key="2">
    <source>
        <dbReference type="ARBA" id="ARBA00022723"/>
    </source>
</evidence>
<name>R4XB30_TAPDE</name>
<dbReference type="eggNOG" id="KOG2034">
    <property type="taxonomic scope" value="Eukaryota"/>
</dbReference>
<comment type="subcellular location">
    <subcellularLocation>
        <location evidence="6">Endomembrane system</location>
        <topology evidence="6">Peripheral membrane protein</topology>
        <orientation evidence="6">Cytoplasmic side</orientation>
    </subcellularLocation>
</comment>
<dbReference type="AlphaFoldDB" id="R4XB30"/>
<feature type="region of interest" description="Disordered" evidence="9">
    <location>
        <begin position="893"/>
        <end position="915"/>
    </location>
</feature>
<keyword evidence="13" id="KW-1185">Reference proteome</keyword>
<dbReference type="PROSITE" id="PS50236">
    <property type="entry name" value="CHCR"/>
    <property type="match status" value="1"/>
</dbReference>
<protein>
    <submittedName>
        <fullName evidence="12">Vacuolar protein sorting protein DigA</fullName>
    </submittedName>
</protein>
<dbReference type="STRING" id="1097556.R4XB30"/>
<evidence type="ECO:0000256" key="7">
    <source>
        <dbReference type="PROSITE-ProRule" id="PRU01006"/>
    </source>
</evidence>
<dbReference type="GO" id="GO:0007033">
    <property type="term" value="P:vacuole organization"/>
    <property type="evidence" value="ECO:0007669"/>
    <property type="project" value="TreeGrafter"/>
</dbReference>
<dbReference type="GO" id="GO:0007032">
    <property type="term" value="P:endosome organization"/>
    <property type="evidence" value="ECO:0007669"/>
    <property type="project" value="TreeGrafter"/>
</dbReference>
<dbReference type="InterPro" id="IPR007810">
    <property type="entry name" value="Pep3/Vps18_beta-prop"/>
</dbReference>
<gene>
    <name evidence="12" type="ORF">TAPDE_003206</name>
</gene>
<dbReference type="Proteomes" id="UP000013776">
    <property type="component" value="Unassembled WGS sequence"/>
</dbReference>
<evidence type="ECO:0000256" key="9">
    <source>
        <dbReference type="SAM" id="MobiDB-lite"/>
    </source>
</evidence>
<dbReference type="OrthoDB" id="1845386at2759"/>
<dbReference type="GO" id="GO:0048284">
    <property type="term" value="P:organelle fusion"/>
    <property type="evidence" value="ECO:0007669"/>
    <property type="project" value="TreeGrafter"/>
</dbReference>
<dbReference type="InterPro" id="IPR058919">
    <property type="entry name" value="Pep3/Vps18_RING_C"/>
</dbReference>
<keyword evidence="4" id="KW-0862">Zinc</keyword>
<dbReference type="GO" id="GO:0006904">
    <property type="term" value="P:vesicle docking involved in exocytosis"/>
    <property type="evidence" value="ECO:0007669"/>
    <property type="project" value="TreeGrafter"/>
</dbReference>
<dbReference type="InterPro" id="IPR000547">
    <property type="entry name" value="Clathrin_H-chain/VPS_repeat"/>
</dbReference>
<organism evidence="12 13">
    <name type="scientific">Taphrina deformans (strain PYCC 5710 / ATCC 11124 / CBS 356.35 / IMI 108563 / JCM 9778 / NBRC 8474)</name>
    <name type="common">Peach leaf curl fungus</name>
    <name type="synonym">Lalaria deformans</name>
    <dbReference type="NCBI Taxonomy" id="1097556"/>
    <lineage>
        <taxon>Eukaryota</taxon>
        <taxon>Fungi</taxon>
        <taxon>Dikarya</taxon>
        <taxon>Ascomycota</taxon>
        <taxon>Taphrinomycotina</taxon>
        <taxon>Taphrinomycetes</taxon>
        <taxon>Taphrinales</taxon>
        <taxon>Taphrinaceae</taxon>
        <taxon>Taphrina</taxon>
    </lineage>
</organism>
<dbReference type="GO" id="GO:0005768">
    <property type="term" value="C:endosome"/>
    <property type="evidence" value="ECO:0007669"/>
    <property type="project" value="TreeGrafter"/>
</dbReference>
<feature type="domain" description="Pep3/Vps18 beta-propeller" evidence="10">
    <location>
        <begin position="31"/>
        <end position="372"/>
    </location>
</feature>
<dbReference type="GO" id="GO:0006886">
    <property type="term" value="P:intracellular protein transport"/>
    <property type="evidence" value="ECO:0007669"/>
    <property type="project" value="UniProtKB-UniRule"/>
</dbReference>
<dbReference type="GO" id="GO:0030897">
    <property type="term" value="C:HOPS complex"/>
    <property type="evidence" value="ECO:0007669"/>
    <property type="project" value="TreeGrafter"/>
</dbReference>
<accession>R4XB30</accession>
<dbReference type="EMBL" id="CAHR02000120">
    <property type="protein sequence ID" value="CCG83079.1"/>
    <property type="molecule type" value="Genomic_DNA"/>
</dbReference>
<feature type="repeat" description="CHCR" evidence="7">
    <location>
        <begin position="599"/>
        <end position="752"/>
    </location>
</feature>
<dbReference type="GO" id="GO:0030674">
    <property type="term" value="F:protein-macromolecule adaptor activity"/>
    <property type="evidence" value="ECO:0007669"/>
    <property type="project" value="TreeGrafter"/>
</dbReference>